<gene>
    <name evidence="3" type="ORF">TPA0598_04_01730</name>
</gene>
<keyword evidence="2" id="KW-1133">Transmembrane helix</keyword>
<sequence length="343" mass="36707">MTEELELLRQADPVSADEGPWRDRPLTARAQARLAALTAGAEPRGRPRPLRRRPLLMGLAAASTAAAAAVVLTFSGAGSSPAVAAPVALPLHADAPSVSLDALARRAEARARAAGREDGPRRGSHLQSWYMSMESGPDAAPPVTVPEERITSWNDDGSGSELVVATDPRHPGRPVIHDNDGTWQTVRDGKVLHRKTYPAGSEARHSGLAARTKPATDADELREQLSWLYGGADGTSTTPQLLSALSSFRQEWTPGPRETAAVVRMLADADGLRQAGVVTDRLGRRGQAYVYDGPDGATNSTRQMVILDPRTGGLLGLEITFTKDEPEFKIKSGEVMSYEAWMP</sequence>
<accession>A0A0P4R7P4</accession>
<proteinExistence type="predicted"/>
<evidence type="ECO:0000256" key="1">
    <source>
        <dbReference type="SAM" id="MobiDB-lite"/>
    </source>
</evidence>
<dbReference type="RefSeq" id="WP_042154242.1">
    <property type="nucleotide sequence ID" value="NZ_BBNO01000004.1"/>
</dbReference>
<name>A0A0P4R7P4_9ACTN</name>
<comment type="caution">
    <text evidence="3">The sequence shown here is derived from an EMBL/GenBank/DDBJ whole genome shotgun (WGS) entry which is preliminary data.</text>
</comment>
<feature type="region of interest" description="Disordered" evidence="1">
    <location>
        <begin position="1"/>
        <end position="25"/>
    </location>
</feature>
<dbReference type="AlphaFoldDB" id="A0A0P4R7P4"/>
<evidence type="ECO:0000256" key="2">
    <source>
        <dbReference type="SAM" id="Phobius"/>
    </source>
</evidence>
<organism evidence="3 4">
    <name type="scientific">Streptomyces lydicamycinicus</name>
    <dbReference type="NCBI Taxonomy" id="1546107"/>
    <lineage>
        <taxon>Bacteria</taxon>
        <taxon>Bacillati</taxon>
        <taxon>Actinomycetota</taxon>
        <taxon>Actinomycetes</taxon>
        <taxon>Kitasatosporales</taxon>
        <taxon>Streptomycetaceae</taxon>
        <taxon>Streptomyces</taxon>
    </lineage>
</organism>
<dbReference type="EMBL" id="BBNO01000004">
    <property type="protein sequence ID" value="GAO08537.1"/>
    <property type="molecule type" value="Genomic_DNA"/>
</dbReference>
<feature type="transmembrane region" description="Helical" evidence="2">
    <location>
        <begin position="54"/>
        <end position="74"/>
    </location>
</feature>
<feature type="region of interest" description="Disordered" evidence="1">
    <location>
        <begin position="196"/>
        <end position="217"/>
    </location>
</feature>
<evidence type="ECO:0000313" key="4">
    <source>
        <dbReference type="Proteomes" id="UP000048965"/>
    </source>
</evidence>
<evidence type="ECO:0000313" key="3">
    <source>
        <dbReference type="EMBL" id="GAO08537.1"/>
    </source>
</evidence>
<keyword evidence="2" id="KW-0812">Transmembrane</keyword>
<dbReference type="InterPro" id="IPR047789">
    <property type="entry name" value="CU044_5270-like"/>
</dbReference>
<protein>
    <recommendedName>
        <fullName evidence="5">2-oxoglutarate dehydrogenase</fullName>
    </recommendedName>
</protein>
<dbReference type="NCBIfam" id="NF038083">
    <property type="entry name" value="CU044_5270_fam"/>
    <property type="match status" value="1"/>
</dbReference>
<keyword evidence="4" id="KW-1185">Reference proteome</keyword>
<reference evidence="3 4" key="2">
    <citation type="journal article" date="2015" name="Stand. Genomic Sci.">
        <title>Draft genome sequence of marine-derived Streptomyces sp. TP-A0598, a producer of anti-MRSA antibiotic lydicamycins.</title>
        <authorList>
            <person name="Komaki H."/>
            <person name="Ichikawa N."/>
            <person name="Hosoyama A."/>
            <person name="Fujita N."/>
            <person name="Igarashi Y."/>
        </authorList>
    </citation>
    <scope>NUCLEOTIDE SEQUENCE [LARGE SCALE GENOMIC DNA]</scope>
    <source>
        <strain evidence="3 4">NBRC 110027</strain>
    </source>
</reference>
<reference evidence="4" key="1">
    <citation type="submission" date="2014-09" db="EMBL/GenBank/DDBJ databases">
        <title>Whole genome shotgun sequence of Streptomyces sp. NBRC 110027.</title>
        <authorList>
            <person name="Komaki H."/>
            <person name="Ichikawa N."/>
            <person name="Katano-Makiyama Y."/>
            <person name="Hosoyama A."/>
            <person name="Hashimoto M."/>
            <person name="Uohara A."/>
            <person name="Kitahashi Y."/>
            <person name="Ohji S."/>
            <person name="Kimura A."/>
            <person name="Yamazoe A."/>
            <person name="Igarashi Y."/>
            <person name="Fujita N."/>
        </authorList>
    </citation>
    <scope>NUCLEOTIDE SEQUENCE [LARGE SCALE GENOMIC DNA]</scope>
    <source>
        <strain evidence="4">NBRC 110027</strain>
    </source>
</reference>
<dbReference type="OrthoDB" id="3425969at2"/>
<evidence type="ECO:0008006" key="5">
    <source>
        <dbReference type="Google" id="ProtNLM"/>
    </source>
</evidence>
<dbReference type="Proteomes" id="UP000048965">
    <property type="component" value="Unassembled WGS sequence"/>
</dbReference>
<keyword evidence="2" id="KW-0472">Membrane</keyword>